<feature type="compositionally biased region" description="Polar residues" evidence="1">
    <location>
        <begin position="60"/>
        <end position="99"/>
    </location>
</feature>
<organism evidence="3 4">
    <name type="scientific">Clonostachys chloroleuca</name>
    <dbReference type="NCBI Taxonomy" id="1926264"/>
    <lineage>
        <taxon>Eukaryota</taxon>
        <taxon>Fungi</taxon>
        <taxon>Dikarya</taxon>
        <taxon>Ascomycota</taxon>
        <taxon>Pezizomycotina</taxon>
        <taxon>Sordariomycetes</taxon>
        <taxon>Hypocreomycetidae</taxon>
        <taxon>Hypocreales</taxon>
        <taxon>Bionectriaceae</taxon>
        <taxon>Clonostachys</taxon>
    </lineage>
</organism>
<evidence type="ECO:0000313" key="4">
    <source>
        <dbReference type="Proteomes" id="UP001160390"/>
    </source>
</evidence>
<dbReference type="InterPro" id="IPR036673">
    <property type="entry name" value="Cyanovirin-N_sf"/>
</dbReference>
<dbReference type="GO" id="GO:0019867">
    <property type="term" value="C:outer membrane"/>
    <property type="evidence" value="ECO:0007669"/>
    <property type="project" value="InterPro"/>
</dbReference>
<dbReference type="SUPFAM" id="SSF51322">
    <property type="entry name" value="Cyanovirin-N"/>
    <property type="match status" value="1"/>
</dbReference>
<dbReference type="SMART" id="SM01111">
    <property type="entry name" value="CVNH"/>
    <property type="match status" value="1"/>
</dbReference>
<dbReference type="PANTHER" id="PTHR37014:SF1">
    <property type="entry name" value="EXPRESSION LETHALITY PROTEIN HEL10, PUTATIVE (AFU_ORTHOLOGUE AFUA_1G06580)-RELATED"/>
    <property type="match status" value="1"/>
</dbReference>
<dbReference type="Gene3D" id="2.30.60.10">
    <property type="entry name" value="Cyanovirin-N"/>
    <property type="match status" value="1"/>
</dbReference>
<feature type="compositionally biased region" description="Low complexity" evidence="1">
    <location>
        <begin position="1"/>
        <end position="18"/>
    </location>
</feature>
<dbReference type="Pfam" id="PF05433">
    <property type="entry name" value="Rick_17kDa_Anti"/>
    <property type="match status" value="1"/>
</dbReference>
<evidence type="ECO:0000256" key="1">
    <source>
        <dbReference type="SAM" id="MobiDB-lite"/>
    </source>
</evidence>
<dbReference type="Proteomes" id="UP001160390">
    <property type="component" value="Unassembled WGS sequence"/>
</dbReference>
<feature type="compositionally biased region" description="Basic and acidic residues" evidence="1">
    <location>
        <begin position="181"/>
        <end position="192"/>
    </location>
</feature>
<feature type="compositionally biased region" description="Basic and acidic residues" evidence="1">
    <location>
        <begin position="200"/>
        <end position="215"/>
    </location>
</feature>
<gene>
    <name evidence="3" type="ORF">CCHLO57077_00009629</name>
</gene>
<dbReference type="PANTHER" id="PTHR37014">
    <property type="entry name" value="EXPRESSION LETHALITY PROTEIN HEL10, PUTATIVE (AFU_ORTHOLOGUE AFUA_1G06580)-RELATED"/>
    <property type="match status" value="1"/>
</dbReference>
<dbReference type="Pfam" id="PF08881">
    <property type="entry name" value="CVNH"/>
    <property type="match status" value="1"/>
</dbReference>
<keyword evidence="4" id="KW-1185">Reference proteome</keyword>
<dbReference type="InterPro" id="IPR011058">
    <property type="entry name" value="Cyanovirin-N"/>
</dbReference>
<proteinExistence type="predicted"/>
<dbReference type="InterPro" id="IPR008816">
    <property type="entry name" value="Gly_zipper_2TM_dom"/>
</dbReference>
<feature type="region of interest" description="Disordered" evidence="1">
    <location>
        <begin position="176"/>
        <end position="216"/>
    </location>
</feature>
<feature type="compositionally biased region" description="Low complexity" evidence="1">
    <location>
        <begin position="32"/>
        <end position="55"/>
    </location>
</feature>
<accession>A0AA35VI10</accession>
<protein>
    <recommendedName>
        <fullName evidence="2">Cyanovirin-N domain-containing protein</fullName>
    </recommendedName>
</protein>
<dbReference type="EMBL" id="CABFNP030001316">
    <property type="protein sequence ID" value="CAI6099328.1"/>
    <property type="molecule type" value="Genomic_DNA"/>
</dbReference>
<name>A0AA35VI10_9HYPO</name>
<evidence type="ECO:0000259" key="2">
    <source>
        <dbReference type="SMART" id="SM01111"/>
    </source>
</evidence>
<feature type="region of interest" description="Disordered" evidence="1">
    <location>
        <begin position="1"/>
        <end position="136"/>
    </location>
</feature>
<reference evidence="3" key="1">
    <citation type="submission" date="2023-01" db="EMBL/GenBank/DDBJ databases">
        <authorList>
            <person name="Piombo E."/>
        </authorList>
    </citation>
    <scope>NUCLEOTIDE SEQUENCE</scope>
</reference>
<feature type="domain" description="Cyanovirin-N" evidence="2">
    <location>
        <begin position="217"/>
        <end position="322"/>
    </location>
</feature>
<comment type="caution">
    <text evidence="3">The sequence shown here is derived from an EMBL/GenBank/DDBJ whole genome shotgun (WGS) entry which is preliminary data.</text>
</comment>
<sequence length="323" mass="35377">MSNQDYYQNQNNSYYAPQGGYGPPSHPPPGHSPAGQGSYNSYPDQRQPYQPYQAYGQGGHNSDQPQHHQSYQLHGQYTQSNQQAYPGSPQQPVYASQSHGVGHSEPPPPYGYPHQQHAASGYNDPEGERGVLGALAGGAAGGFGGYKVGGKVTGHSKTTAVLGALAGAYAGHKIQDTVSSKSDDEKKKEDKTKNKKKDKKKEERSRSRSRSRELRANFSGSSEDIYLEHDSHTLMARCWPVDGDLRSSSIDLNRYLENSWGNFRWVDGANTTGNFIASARKVRLRDNGKRLEAELGCGNGEWATSSINLDERIGNENGSLRFV</sequence>
<evidence type="ECO:0000313" key="3">
    <source>
        <dbReference type="EMBL" id="CAI6099328.1"/>
    </source>
</evidence>
<dbReference type="AlphaFoldDB" id="A0AA35VI10"/>